<dbReference type="GO" id="GO:0005737">
    <property type="term" value="C:cytoplasm"/>
    <property type="evidence" value="ECO:0007669"/>
    <property type="project" value="TreeGrafter"/>
</dbReference>
<comment type="similarity">
    <text evidence="2 6">Belongs to the peroxisomal membrane protein PXMP2/4 family.</text>
</comment>
<dbReference type="OMA" id="FVKTGTR"/>
<evidence type="ECO:0000256" key="6">
    <source>
        <dbReference type="RuleBase" id="RU363053"/>
    </source>
</evidence>
<evidence type="ECO:0000256" key="3">
    <source>
        <dbReference type="ARBA" id="ARBA00022692"/>
    </source>
</evidence>
<comment type="subcellular location">
    <subcellularLocation>
        <location evidence="1">Membrane</location>
        <topology evidence="1">Multi-pass membrane protein</topology>
    </subcellularLocation>
</comment>
<dbReference type="AlphaFoldDB" id="A0A0D3JKN9"/>
<dbReference type="InterPro" id="IPR007248">
    <property type="entry name" value="Mpv17_PMP22"/>
</dbReference>
<keyword evidence="3 6" id="KW-0812">Transmembrane</keyword>
<dbReference type="KEGG" id="ehx:EMIHUDRAFT_354636"/>
<dbReference type="GeneID" id="17269620"/>
<keyword evidence="9" id="KW-1185">Reference proteome</keyword>
<keyword evidence="5 6" id="KW-0472">Membrane</keyword>
<dbReference type="HOGENOM" id="CLU_049109_8_2_1"/>
<evidence type="ECO:0000313" key="8">
    <source>
        <dbReference type="EnsemblProtists" id="EOD24074"/>
    </source>
</evidence>
<dbReference type="PANTHER" id="PTHR11266">
    <property type="entry name" value="PEROXISOMAL MEMBRANE PROTEIN 2, PXMP2 MPV17"/>
    <property type="match status" value="1"/>
</dbReference>
<evidence type="ECO:0000256" key="2">
    <source>
        <dbReference type="ARBA" id="ARBA00006824"/>
    </source>
</evidence>
<feature type="chain" id="PRO_5044213642" description="Peroxisomal membrane protein MPV17" evidence="7">
    <location>
        <begin position="20"/>
        <end position="225"/>
    </location>
</feature>
<evidence type="ECO:0008006" key="10">
    <source>
        <dbReference type="Google" id="ProtNLM"/>
    </source>
</evidence>
<organism evidence="8 9">
    <name type="scientific">Emiliania huxleyi (strain CCMP1516)</name>
    <dbReference type="NCBI Taxonomy" id="280463"/>
    <lineage>
        <taxon>Eukaryota</taxon>
        <taxon>Haptista</taxon>
        <taxon>Haptophyta</taxon>
        <taxon>Prymnesiophyceae</taxon>
        <taxon>Isochrysidales</taxon>
        <taxon>Noelaerhabdaceae</taxon>
        <taxon>Emiliania</taxon>
    </lineage>
</organism>
<feature type="signal peptide" evidence="7">
    <location>
        <begin position="1"/>
        <end position="19"/>
    </location>
</feature>
<reference evidence="9" key="1">
    <citation type="journal article" date="2013" name="Nature">
        <title>Pan genome of the phytoplankton Emiliania underpins its global distribution.</title>
        <authorList>
            <person name="Read B.A."/>
            <person name="Kegel J."/>
            <person name="Klute M.J."/>
            <person name="Kuo A."/>
            <person name="Lefebvre S.C."/>
            <person name="Maumus F."/>
            <person name="Mayer C."/>
            <person name="Miller J."/>
            <person name="Monier A."/>
            <person name="Salamov A."/>
            <person name="Young J."/>
            <person name="Aguilar M."/>
            <person name="Claverie J.M."/>
            <person name="Frickenhaus S."/>
            <person name="Gonzalez K."/>
            <person name="Herman E.K."/>
            <person name="Lin Y.C."/>
            <person name="Napier J."/>
            <person name="Ogata H."/>
            <person name="Sarno A.F."/>
            <person name="Shmutz J."/>
            <person name="Schroeder D."/>
            <person name="de Vargas C."/>
            <person name="Verret F."/>
            <person name="von Dassow P."/>
            <person name="Valentin K."/>
            <person name="Van de Peer Y."/>
            <person name="Wheeler G."/>
            <person name="Dacks J.B."/>
            <person name="Delwiche C.F."/>
            <person name="Dyhrman S.T."/>
            <person name="Glockner G."/>
            <person name="John U."/>
            <person name="Richards T."/>
            <person name="Worden A.Z."/>
            <person name="Zhang X."/>
            <person name="Grigoriev I.V."/>
            <person name="Allen A.E."/>
            <person name="Bidle K."/>
            <person name="Borodovsky M."/>
            <person name="Bowler C."/>
            <person name="Brownlee C."/>
            <person name="Cock J.M."/>
            <person name="Elias M."/>
            <person name="Gladyshev V.N."/>
            <person name="Groth M."/>
            <person name="Guda C."/>
            <person name="Hadaegh A."/>
            <person name="Iglesias-Rodriguez M.D."/>
            <person name="Jenkins J."/>
            <person name="Jones B.M."/>
            <person name="Lawson T."/>
            <person name="Leese F."/>
            <person name="Lindquist E."/>
            <person name="Lobanov A."/>
            <person name="Lomsadze A."/>
            <person name="Malik S.B."/>
            <person name="Marsh M.E."/>
            <person name="Mackinder L."/>
            <person name="Mock T."/>
            <person name="Mueller-Roeber B."/>
            <person name="Pagarete A."/>
            <person name="Parker M."/>
            <person name="Probert I."/>
            <person name="Quesneville H."/>
            <person name="Raines C."/>
            <person name="Rensing S.A."/>
            <person name="Riano-Pachon D.M."/>
            <person name="Richier S."/>
            <person name="Rokitta S."/>
            <person name="Shiraiwa Y."/>
            <person name="Soanes D.M."/>
            <person name="van der Giezen M."/>
            <person name="Wahlund T.M."/>
            <person name="Williams B."/>
            <person name="Wilson W."/>
            <person name="Wolfe G."/>
            <person name="Wurch L.L."/>
        </authorList>
    </citation>
    <scope>NUCLEOTIDE SEQUENCE</scope>
</reference>
<reference evidence="8" key="2">
    <citation type="submission" date="2024-10" db="UniProtKB">
        <authorList>
            <consortium name="EnsemblProtists"/>
        </authorList>
    </citation>
    <scope>IDENTIFICATION</scope>
</reference>
<feature type="transmembrane region" description="Helical" evidence="6">
    <location>
        <begin position="90"/>
        <end position="108"/>
    </location>
</feature>
<evidence type="ECO:0000256" key="5">
    <source>
        <dbReference type="ARBA" id="ARBA00023136"/>
    </source>
</evidence>
<feature type="transmembrane region" description="Helical" evidence="6">
    <location>
        <begin position="196"/>
        <end position="212"/>
    </location>
</feature>
<accession>A0A0D3JKN9</accession>
<keyword evidence="4 6" id="KW-1133">Transmembrane helix</keyword>
<evidence type="ECO:0000256" key="4">
    <source>
        <dbReference type="ARBA" id="ARBA00022989"/>
    </source>
</evidence>
<dbReference type="Pfam" id="PF04117">
    <property type="entry name" value="Mpv17_PMP22"/>
    <property type="match status" value="1"/>
</dbReference>
<dbReference type="PaxDb" id="2903-EOD24074"/>
<dbReference type="eggNOG" id="KOG1944">
    <property type="taxonomic scope" value="Eukaryota"/>
</dbReference>
<dbReference type="GO" id="GO:0016020">
    <property type="term" value="C:membrane"/>
    <property type="evidence" value="ECO:0007669"/>
    <property type="project" value="UniProtKB-SubCell"/>
</dbReference>
<keyword evidence="7" id="KW-0732">Signal</keyword>
<evidence type="ECO:0000256" key="7">
    <source>
        <dbReference type="SAM" id="SignalP"/>
    </source>
</evidence>
<dbReference type="Proteomes" id="UP000013827">
    <property type="component" value="Unassembled WGS sequence"/>
</dbReference>
<dbReference type="EnsemblProtists" id="EOD24074">
    <property type="protein sequence ID" value="EOD24074"/>
    <property type="gene ID" value="EMIHUDRAFT_354636"/>
</dbReference>
<sequence>MPLLSAALLSLALPAPRPALPVLRSRVSVLRGGQTAMGLAGALGAAYEAQLSARPLLTQSLTAAATFALSDVTAQRLAPDGAGSDRTRTAVTALIGLCYFGPALYHYLRFITWLIPGTGLQSTLLKTFCGQLGFGPAVTCVFFGAFLVKDHGLAGGLSRLPRKIRQDLVVTWASELCYWPFVDLICYSSVPVRWIPLGYNIANFLWTIFLSLQASKAVRKVRDDT</sequence>
<protein>
    <recommendedName>
        <fullName evidence="10">Peroxisomal membrane protein MPV17</fullName>
    </recommendedName>
</protein>
<proteinExistence type="inferred from homology"/>
<dbReference type="PANTHER" id="PTHR11266:SF17">
    <property type="entry name" value="PROTEIN MPV17"/>
    <property type="match status" value="1"/>
</dbReference>
<evidence type="ECO:0000313" key="9">
    <source>
        <dbReference type="Proteomes" id="UP000013827"/>
    </source>
</evidence>
<feature type="transmembrane region" description="Helical" evidence="6">
    <location>
        <begin position="128"/>
        <end position="148"/>
    </location>
</feature>
<dbReference type="RefSeq" id="XP_005776503.1">
    <property type="nucleotide sequence ID" value="XM_005776446.1"/>
</dbReference>
<name>A0A0D3JKN9_EMIH1</name>
<evidence type="ECO:0000256" key="1">
    <source>
        <dbReference type="ARBA" id="ARBA00004141"/>
    </source>
</evidence>